<accession>A0ACC0VRT1</accession>
<proteinExistence type="predicted"/>
<reference evidence="1 2" key="1">
    <citation type="journal article" date="2022" name="bioRxiv">
        <title>The genome of the oomycete Peronosclerospora sorghi, a cosmopolitan pathogen of maize and sorghum, is inflated with dispersed pseudogenes.</title>
        <authorList>
            <person name="Fletcher K."/>
            <person name="Martin F."/>
            <person name="Isakeit T."/>
            <person name="Cavanaugh K."/>
            <person name="Magill C."/>
            <person name="Michelmore R."/>
        </authorList>
    </citation>
    <scope>NUCLEOTIDE SEQUENCE [LARGE SCALE GENOMIC DNA]</scope>
    <source>
        <strain evidence="1">P6</strain>
    </source>
</reference>
<comment type="caution">
    <text evidence="1">The sequence shown here is derived from an EMBL/GenBank/DDBJ whole genome shotgun (WGS) entry which is preliminary data.</text>
</comment>
<dbReference type="EMBL" id="CM047586">
    <property type="protein sequence ID" value="KAI9908907.1"/>
    <property type="molecule type" value="Genomic_DNA"/>
</dbReference>
<name>A0ACC0VRT1_9STRA</name>
<gene>
    <name evidence="1" type="ORF">PsorP6_014499</name>
</gene>
<protein>
    <submittedName>
        <fullName evidence="1">Uncharacterized protein</fullName>
    </submittedName>
</protein>
<evidence type="ECO:0000313" key="2">
    <source>
        <dbReference type="Proteomes" id="UP001163321"/>
    </source>
</evidence>
<dbReference type="Proteomes" id="UP001163321">
    <property type="component" value="Chromosome 7"/>
</dbReference>
<organism evidence="1 2">
    <name type="scientific">Peronosclerospora sorghi</name>
    <dbReference type="NCBI Taxonomy" id="230839"/>
    <lineage>
        <taxon>Eukaryota</taxon>
        <taxon>Sar</taxon>
        <taxon>Stramenopiles</taxon>
        <taxon>Oomycota</taxon>
        <taxon>Peronosporomycetes</taxon>
        <taxon>Peronosporales</taxon>
        <taxon>Peronosporaceae</taxon>
        <taxon>Peronosclerospora</taxon>
    </lineage>
</organism>
<evidence type="ECO:0000313" key="1">
    <source>
        <dbReference type="EMBL" id="KAI9908907.1"/>
    </source>
</evidence>
<sequence>MDLNQLEQKYMQWTHAQQAIVLAQIGTLVSRKLPTLADPIPGKTEGRPLGSKTSSVSSTKREPSALEIATKKETEVR</sequence>
<keyword evidence="2" id="KW-1185">Reference proteome</keyword>